<comment type="similarity">
    <text evidence="2">Belongs to the HsdR family.</text>
</comment>
<dbReference type="SUPFAM" id="SSF52540">
    <property type="entry name" value="P-loop containing nucleoside triphosphate hydrolases"/>
    <property type="match status" value="2"/>
</dbReference>
<dbReference type="InterPro" id="IPR022625">
    <property type="entry name" value="TypeI_RM_Rsu_C"/>
</dbReference>
<organism evidence="12 13">
    <name type="scientific">Metamycoplasma neophronis</name>
    <dbReference type="NCBI Taxonomy" id="872983"/>
    <lineage>
        <taxon>Bacteria</taxon>
        <taxon>Bacillati</taxon>
        <taxon>Mycoplasmatota</taxon>
        <taxon>Mycoplasmoidales</taxon>
        <taxon>Metamycoplasmataceae</taxon>
        <taxon>Metamycoplasma</taxon>
    </lineage>
</organism>
<dbReference type="InterPro" id="IPR055180">
    <property type="entry name" value="HsdR_RecA-like_helicase_dom_2"/>
</dbReference>
<dbReference type="PANTHER" id="PTHR30195:SF16">
    <property type="entry name" value="TYPE I RESTRICTION ENZYME ENDONUCLEASE SUBUNIT"/>
    <property type="match status" value="1"/>
</dbReference>
<dbReference type="EMBL" id="VHHP01000012">
    <property type="protein sequence ID" value="TPR53203.1"/>
    <property type="molecule type" value="Genomic_DNA"/>
</dbReference>
<dbReference type="Gene3D" id="3.40.50.300">
    <property type="entry name" value="P-loop containing nucleotide triphosphate hydrolases"/>
    <property type="match status" value="2"/>
</dbReference>
<evidence type="ECO:0000256" key="3">
    <source>
        <dbReference type="ARBA" id="ARBA00012654"/>
    </source>
</evidence>
<reference evidence="12" key="1">
    <citation type="submission" date="2019-06" db="EMBL/GenBank/DDBJ databases">
        <title>Mycoplasma neophronis type strain whole genome sequence.</title>
        <authorList>
            <person name="Spergser J."/>
        </authorList>
    </citation>
    <scope>NUCLEOTIDE SEQUENCE [LARGE SCALE GENOMIC DNA]</scope>
    <source>
        <strain evidence="12">DSM 24097</strain>
    </source>
</reference>
<keyword evidence="5" id="KW-0547">Nucleotide-binding</keyword>
<evidence type="ECO:0000256" key="10">
    <source>
        <dbReference type="ARBA" id="ARBA00023125"/>
    </source>
</evidence>
<evidence type="ECO:0000256" key="4">
    <source>
        <dbReference type="ARBA" id="ARBA00022722"/>
    </source>
</evidence>
<dbReference type="CDD" id="cd22332">
    <property type="entry name" value="HsdR_N"/>
    <property type="match status" value="1"/>
</dbReference>
<evidence type="ECO:0000256" key="2">
    <source>
        <dbReference type="ARBA" id="ARBA00008598"/>
    </source>
</evidence>
<evidence type="ECO:0000256" key="8">
    <source>
        <dbReference type="ARBA" id="ARBA00022801"/>
    </source>
</evidence>
<evidence type="ECO:0000256" key="1">
    <source>
        <dbReference type="ARBA" id="ARBA00000851"/>
    </source>
</evidence>
<evidence type="ECO:0000256" key="6">
    <source>
        <dbReference type="ARBA" id="ARBA00022747"/>
    </source>
</evidence>
<dbReference type="InterPro" id="IPR014001">
    <property type="entry name" value="Helicase_ATP-bd"/>
</dbReference>
<dbReference type="PANTHER" id="PTHR30195">
    <property type="entry name" value="TYPE I SITE-SPECIFIC DEOXYRIBONUCLEASE PROTEIN SUBUNIT M AND R"/>
    <property type="match status" value="1"/>
</dbReference>
<dbReference type="InterPro" id="IPR051268">
    <property type="entry name" value="Type-I_R_enzyme_R_subunit"/>
</dbReference>
<comment type="caution">
    <text evidence="12">The sequence shown here is derived from an EMBL/GenBank/DDBJ whole genome shotgun (WGS) entry which is preliminary data.</text>
</comment>
<evidence type="ECO:0000256" key="5">
    <source>
        <dbReference type="ARBA" id="ARBA00022741"/>
    </source>
</evidence>
<keyword evidence="6" id="KW-0680">Restriction system</keyword>
<evidence type="ECO:0000313" key="13">
    <source>
        <dbReference type="Proteomes" id="UP000316851"/>
    </source>
</evidence>
<keyword evidence="13" id="KW-1185">Reference proteome</keyword>
<dbReference type="Proteomes" id="UP000316851">
    <property type="component" value="Unassembled WGS sequence"/>
</dbReference>
<keyword evidence="10" id="KW-0238">DNA-binding</keyword>
<keyword evidence="7 12" id="KW-0255">Endonuclease</keyword>
<dbReference type="GO" id="GO:0004519">
    <property type="term" value="F:endonuclease activity"/>
    <property type="evidence" value="ECO:0007669"/>
    <property type="project" value="UniProtKB-KW"/>
</dbReference>
<keyword evidence="9" id="KW-0067">ATP-binding</keyword>
<sequence length="1070" mass="124640">MTFKSELDFESELVKLLTQRGWEKEILKNKSEDELIQNWADILFENNRSIDRLGDYRLTKTEMQQIIDKIKQEKTPFRLNSFINGKTISIKRDNPEDKNHYGKEISLKIYDRMEISAGQSRYQIAEQPKFFTNKELGHERRGDLMLLINGMPLFHIELKRSGVPVSQAYNQIEKYAKEGCFSGLFGLVQLFVAMTPEEMVYFANPGPDGKFNKNFYFHWADSKNNPVNDWTDIANKFLSIPMAHQLIGFYTIPDASDEQLKVLRSYQYYAVTAISEKVSRLNDRWGQNNLRGGYIWHTTGSGKTMTSFKAAQLIANSGDADKVIFLTDRIELGTQSYNEYKNFTGIVEDDIDSDDSSLVKKTRSTADLIHKIKSDNGPSLIVTSIQKMSNIKEESTNKNDIEIMNNKRIVFIIDECHRSTFGEMLYTIKNTFPRAVFFGFTGTPIIKENQKKNSTTTDVFGDELHRYSISDGIRDKNVLAFDTYRVLTFKESDLRREIGLRKAGVSDLSELLNNEKASEIFYAFQNSDIVPMASYIEGPTLVKGIEDFISDDLYDSPLEEDIENEHTHKNSVIKNILENWEVLSRNNKYHAILATSSIQEAIKYYKLFKIKMKQDSRLPQLKIACLFDPNIDNDNADKSIKKEDAMIEMLKDYNNQFETSFTLPAWPNYKKDVSFRLAHKDFYSFVEKDKAKQIDLLIVVDQMLTGFDSKWINTLYLDKVLEFQNLVQAFSRTNRLNSADKPFGVIKYYRRPFTMEKNIYEAFKAYSGNNERGIFVDKLGENIININNSFEEIKRIFENDNVYNFERNVSGLIEKVKFVKEFNRLWELLEAAKIQGFNWKEKEYHIVEDNETKTVYSNLDEQKFNILHMRYKELVSSGKTKLYELENNAYDLSSTIIEIDTGKIDFEYLNNEFKKYSDAHLEKANTDEEFIQKCINRLINSFNSLSAQDQVYANRIVADVQSGTLQVQPGKDLIDYINEYKQEEKELRIKTFCTKTGIDENQLRKLLEEKRDNSSLNEFGRLDRIIETANKEKAKEYIETKENRTIEPKIVNRKLRILVEKFVSEEDFSI</sequence>
<feature type="domain" description="Helicase ATP-binding" evidence="11">
    <location>
        <begin position="284"/>
        <end position="462"/>
    </location>
</feature>
<evidence type="ECO:0000313" key="12">
    <source>
        <dbReference type="EMBL" id="TPR53203.1"/>
    </source>
</evidence>
<name>A0ABY2YZ65_9BACT</name>
<dbReference type="Pfam" id="PF12008">
    <property type="entry name" value="EcoR124_C"/>
    <property type="match status" value="1"/>
</dbReference>
<dbReference type="CDD" id="cd18800">
    <property type="entry name" value="SF2_C_EcoR124I-like"/>
    <property type="match status" value="1"/>
</dbReference>
<evidence type="ECO:0000256" key="7">
    <source>
        <dbReference type="ARBA" id="ARBA00022759"/>
    </source>
</evidence>
<dbReference type="Gene3D" id="3.90.1570.50">
    <property type="match status" value="1"/>
</dbReference>
<dbReference type="PROSITE" id="PS51192">
    <property type="entry name" value="HELICASE_ATP_BIND_1"/>
    <property type="match status" value="1"/>
</dbReference>
<dbReference type="SMART" id="SM00487">
    <property type="entry name" value="DEXDc"/>
    <property type="match status" value="1"/>
</dbReference>
<protein>
    <recommendedName>
        <fullName evidence="3">type I site-specific deoxyribonuclease</fullName>
        <ecNumber evidence="3">3.1.21.3</ecNumber>
    </recommendedName>
</protein>
<accession>A0ABY2YZ65</accession>
<dbReference type="RefSeq" id="WP_140915054.1">
    <property type="nucleotide sequence ID" value="NZ_VHHP01000012.1"/>
</dbReference>
<dbReference type="InterPro" id="IPR027417">
    <property type="entry name" value="P-loop_NTPase"/>
</dbReference>
<proteinExistence type="inferred from homology"/>
<dbReference type="Pfam" id="PF04313">
    <property type="entry name" value="HSDR_N"/>
    <property type="match status" value="1"/>
</dbReference>
<evidence type="ECO:0000259" key="11">
    <source>
        <dbReference type="PROSITE" id="PS51192"/>
    </source>
</evidence>
<dbReference type="InterPro" id="IPR007409">
    <property type="entry name" value="Restrct_endonuc_type1_HsdR_N"/>
</dbReference>
<dbReference type="Pfam" id="PF22679">
    <property type="entry name" value="T1R_D3-like"/>
    <property type="match status" value="1"/>
</dbReference>
<comment type="catalytic activity">
    <reaction evidence="1">
        <text>Endonucleolytic cleavage of DNA to give random double-stranded fragments with terminal 5'-phosphates, ATP is simultaneously hydrolyzed.</text>
        <dbReference type="EC" id="3.1.21.3"/>
    </reaction>
</comment>
<gene>
    <name evidence="12" type="ORF">FJR74_03020</name>
</gene>
<keyword evidence="8" id="KW-0378">Hydrolase</keyword>
<dbReference type="InterPro" id="IPR040980">
    <property type="entry name" value="SWI2_SNF2"/>
</dbReference>
<dbReference type="EC" id="3.1.21.3" evidence="3"/>
<keyword evidence="4" id="KW-0540">Nuclease</keyword>
<evidence type="ECO:0000256" key="9">
    <source>
        <dbReference type="ARBA" id="ARBA00022840"/>
    </source>
</evidence>
<dbReference type="Pfam" id="PF18766">
    <property type="entry name" value="SWI2_SNF2"/>
    <property type="match status" value="1"/>
</dbReference>